<dbReference type="Proteomes" id="UP000797356">
    <property type="component" value="Chromosome 11"/>
</dbReference>
<protein>
    <submittedName>
        <fullName evidence="1">Putative EH domain-containing protein 1</fullName>
    </submittedName>
</protein>
<sequence>MGISLKSNTSRRVSSGHDIDKFEKLKPKVIQVEDDMLGYDIRELLTNFGNPYE</sequence>
<gene>
    <name evidence="1" type="ORF">COCNU_11G008290</name>
</gene>
<keyword evidence="2" id="KW-1185">Reference proteome</keyword>
<organism evidence="1 2">
    <name type="scientific">Cocos nucifera</name>
    <name type="common">Coconut palm</name>
    <dbReference type="NCBI Taxonomy" id="13894"/>
    <lineage>
        <taxon>Eukaryota</taxon>
        <taxon>Viridiplantae</taxon>
        <taxon>Streptophyta</taxon>
        <taxon>Embryophyta</taxon>
        <taxon>Tracheophyta</taxon>
        <taxon>Spermatophyta</taxon>
        <taxon>Magnoliopsida</taxon>
        <taxon>Liliopsida</taxon>
        <taxon>Arecaceae</taxon>
        <taxon>Arecoideae</taxon>
        <taxon>Cocoseae</taxon>
        <taxon>Attaleinae</taxon>
        <taxon>Cocos</taxon>
    </lineage>
</organism>
<accession>A0A8K0IPG0</accession>
<proteinExistence type="predicted"/>
<reference evidence="1" key="1">
    <citation type="journal article" date="2017" name="Gigascience">
        <title>The genome draft of coconut (Cocos nucifera).</title>
        <authorList>
            <person name="Xiao Y."/>
            <person name="Xu P."/>
            <person name="Fan H."/>
            <person name="Baudouin L."/>
            <person name="Xia W."/>
            <person name="Bocs S."/>
            <person name="Xu J."/>
            <person name="Li Q."/>
            <person name="Guo A."/>
            <person name="Zhou L."/>
            <person name="Li J."/>
            <person name="Wu Y."/>
            <person name="Ma Z."/>
            <person name="Armero A."/>
            <person name="Issali A.E."/>
            <person name="Liu N."/>
            <person name="Peng M."/>
            <person name="Yang Y."/>
        </authorList>
    </citation>
    <scope>NUCLEOTIDE SEQUENCE</scope>
    <source>
        <tissue evidence="1">Spear leaf of Hainan Tall coconut</tissue>
    </source>
</reference>
<reference evidence="1" key="2">
    <citation type="submission" date="2019-07" db="EMBL/GenBank/DDBJ databases">
        <authorList>
            <person name="Yang Y."/>
            <person name="Bocs S."/>
            <person name="Baudouin L."/>
        </authorList>
    </citation>
    <scope>NUCLEOTIDE SEQUENCE</scope>
    <source>
        <tissue evidence="1">Spear leaf of Hainan Tall coconut</tissue>
    </source>
</reference>
<dbReference type="EMBL" id="CM017882">
    <property type="protein sequence ID" value="KAG1364002.1"/>
    <property type="molecule type" value="Genomic_DNA"/>
</dbReference>
<evidence type="ECO:0000313" key="2">
    <source>
        <dbReference type="Proteomes" id="UP000797356"/>
    </source>
</evidence>
<comment type="caution">
    <text evidence="1">The sequence shown here is derived from an EMBL/GenBank/DDBJ whole genome shotgun (WGS) entry which is preliminary data.</text>
</comment>
<dbReference type="AlphaFoldDB" id="A0A8K0IPG0"/>
<evidence type="ECO:0000313" key="1">
    <source>
        <dbReference type="EMBL" id="KAG1364002.1"/>
    </source>
</evidence>
<name>A0A8K0IPG0_COCNU</name>
<dbReference type="OrthoDB" id="1716625at2759"/>